<keyword evidence="8" id="KW-1185">Reference proteome</keyword>
<dbReference type="PANTHER" id="PTHR11552:SF78">
    <property type="entry name" value="GLUCOSE-METHANOL-CHOLINE OXIDOREDUCTASE N-TERMINAL DOMAIN-CONTAINING PROTEIN"/>
    <property type="match status" value="1"/>
</dbReference>
<comment type="similarity">
    <text evidence="2 4">Belongs to the GMC oxidoreductase family.</text>
</comment>
<reference evidence="7 8" key="1">
    <citation type="submission" date="2014-06" db="EMBL/GenBank/DDBJ databases">
        <authorList>
            <consortium name="DOE Joint Genome Institute"/>
            <person name="Kuo A."/>
            <person name="Kohler A."/>
            <person name="Nagy L.G."/>
            <person name="Floudas D."/>
            <person name="Copeland A."/>
            <person name="Barry K.W."/>
            <person name="Cichocki N."/>
            <person name="Veneault-Fourrey C."/>
            <person name="LaButti K."/>
            <person name="Lindquist E.A."/>
            <person name="Lipzen A."/>
            <person name="Lundell T."/>
            <person name="Morin E."/>
            <person name="Murat C."/>
            <person name="Sun H."/>
            <person name="Tunlid A."/>
            <person name="Henrissat B."/>
            <person name="Grigoriev I.V."/>
            <person name="Hibbett D.S."/>
            <person name="Martin F."/>
            <person name="Nordberg H.P."/>
            <person name="Cantor M.N."/>
            <person name="Hua S.X."/>
        </authorList>
    </citation>
    <scope>NUCLEOTIDE SEQUENCE [LARGE SCALE GENOMIC DNA]</scope>
    <source>
        <strain evidence="7 8">ATCC 200175</strain>
    </source>
</reference>
<gene>
    <name evidence="7" type="ORF">PAXINDRAFT_118907</name>
</gene>
<dbReference type="AlphaFoldDB" id="A0A0C9TLK6"/>
<evidence type="ECO:0000259" key="5">
    <source>
        <dbReference type="PROSITE" id="PS00623"/>
    </source>
</evidence>
<proteinExistence type="inferred from homology"/>
<dbReference type="InterPro" id="IPR007867">
    <property type="entry name" value="GMC_OxRtase_C"/>
</dbReference>
<dbReference type="Gene3D" id="3.50.50.60">
    <property type="entry name" value="FAD/NAD(P)-binding domain"/>
    <property type="match status" value="1"/>
</dbReference>
<dbReference type="Pfam" id="PF05199">
    <property type="entry name" value="GMC_oxred_C"/>
    <property type="match status" value="1"/>
</dbReference>
<feature type="binding site" evidence="3">
    <location>
        <begin position="533"/>
        <end position="534"/>
    </location>
    <ligand>
        <name>FAD</name>
        <dbReference type="ChEBI" id="CHEBI:57692"/>
    </ligand>
</feature>
<dbReference type="InterPro" id="IPR000172">
    <property type="entry name" value="GMC_OxRdtase_N"/>
</dbReference>
<feature type="binding site" evidence="3">
    <location>
        <position position="228"/>
    </location>
    <ligand>
        <name>FAD</name>
        <dbReference type="ChEBI" id="CHEBI:57692"/>
    </ligand>
</feature>
<protein>
    <submittedName>
        <fullName evidence="7">Alcohol oxidase</fullName>
    </submittedName>
</protein>
<evidence type="ECO:0000256" key="4">
    <source>
        <dbReference type="RuleBase" id="RU003968"/>
    </source>
</evidence>
<sequence length="635" mass="68803">MHPEFDIIFAGGGTTACVVAGRLAAADPSLKILVVESGQHSRDLPIHVQPCQFVANLAPDSTTVSFHVGKPSEHLNGRAPIMQCGRSVGGGSTVNFMVYVRGAASDYDDWAKLGNEGWSSNDLLPLMKKIETYTIKADQPTHGYSGPIQISASAMDLGVGKQFLDVAKEYDPSRPQVDDNNDLVTADAYSPWYKYIDSKTGRRSDAASRYLYPHSENANLQILVGKRVKRVIVENGRAVGIEYTNDAISCPGASTELITVKASKMVVVSGGAFGSPAILERSGIGASPILKKNEVEVVVDLPGVGENYQDHNGVFPLYYASDETTTMDDLWSGNVELEEHAAWLKEWERSGKGKIAQNGLDAMVKLRPTAAELESIGPMFQHRWETFFKHSPDKPLAILSAAAGFSGDHSIEPGRKFVCMCYYTLYPESIGTVHIGSGDDPNAPLDFDPCLFSNPADVPPLNMLYKKARELARRMPSYRGEAAFVHPQFAADSAAACKEADGPVPISAPDIVYSAEDDKAIEHFHRNVVQSTWHSLGTCAMKPREECGVVDSRLNVYGVTGLKVADMSICPTNVGNNTYSTALLVGEKAAIIIAQDLGIGDVDSVRRQAPLWTTCSLYIVSLVVAIFSFSRFSLL</sequence>
<dbReference type="PIRSF" id="PIRSF000137">
    <property type="entry name" value="Alcohol_oxidase"/>
    <property type="match status" value="1"/>
</dbReference>
<evidence type="ECO:0000256" key="1">
    <source>
        <dbReference type="ARBA" id="ARBA00001974"/>
    </source>
</evidence>
<feature type="binding site" evidence="3">
    <location>
        <begin position="14"/>
        <end position="15"/>
    </location>
    <ligand>
        <name>FAD</name>
        <dbReference type="ChEBI" id="CHEBI:57692"/>
    </ligand>
</feature>
<comment type="cofactor">
    <cofactor evidence="1 3">
        <name>FAD</name>
        <dbReference type="ChEBI" id="CHEBI:57692"/>
    </cofactor>
</comment>
<evidence type="ECO:0000256" key="2">
    <source>
        <dbReference type="ARBA" id="ARBA00010790"/>
    </source>
</evidence>
<feature type="domain" description="Glucose-methanol-choline oxidoreductase N-terminal" evidence="6">
    <location>
        <begin position="271"/>
        <end position="285"/>
    </location>
</feature>
<evidence type="ECO:0000313" key="7">
    <source>
        <dbReference type="EMBL" id="KIJ11538.1"/>
    </source>
</evidence>
<dbReference type="SUPFAM" id="SSF54373">
    <property type="entry name" value="FAD-linked reductases, C-terminal domain"/>
    <property type="match status" value="1"/>
</dbReference>
<dbReference type="PROSITE" id="PS00624">
    <property type="entry name" value="GMC_OXRED_2"/>
    <property type="match status" value="1"/>
</dbReference>
<dbReference type="EMBL" id="KN819378">
    <property type="protein sequence ID" value="KIJ11538.1"/>
    <property type="molecule type" value="Genomic_DNA"/>
</dbReference>
<accession>A0A0C9TLK6</accession>
<dbReference type="Proteomes" id="UP000053647">
    <property type="component" value="Unassembled WGS sequence"/>
</dbReference>
<dbReference type="InterPro" id="IPR036188">
    <property type="entry name" value="FAD/NAD-bd_sf"/>
</dbReference>
<dbReference type="GO" id="GO:0016614">
    <property type="term" value="F:oxidoreductase activity, acting on CH-OH group of donors"/>
    <property type="evidence" value="ECO:0007669"/>
    <property type="project" value="InterPro"/>
</dbReference>
<evidence type="ECO:0000259" key="6">
    <source>
        <dbReference type="PROSITE" id="PS00624"/>
    </source>
</evidence>
<dbReference type="Gene3D" id="3.30.560.10">
    <property type="entry name" value="Glucose Oxidase, domain 3"/>
    <property type="match status" value="1"/>
</dbReference>
<reference evidence="8" key="2">
    <citation type="submission" date="2015-01" db="EMBL/GenBank/DDBJ databases">
        <title>Evolutionary Origins and Diversification of the Mycorrhizal Mutualists.</title>
        <authorList>
            <consortium name="DOE Joint Genome Institute"/>
            <consortium name="Mycorrhizal Genomics Consortium"/>
            <person name="Kohler A."/>
            <person name="Kuo A."/>
            <person name="Nagy L.G."/>
            <person name="Floudas D."/>
            <person name="Copeland A."/>
            <person name="Barry K.W."/>
            <person name="Cichocki N."/>
            <person name="Veneault-Fourrey C."/>
            <person name="LaButti K."/>
            <person name="Lindquist E.A."/>
            <person name="Lipzen A."/>
            <person name="Lundell T."/>
            <person name="Morin E."/>
            <person name="Murat C."/>
            <person name="Riley R."/>
            <person name="Ohm R."/>
            <person name="Sun H."/>
            <person name="Tunlid A."/>
            <person name="Henrissat B."/>
            <person name="Grigoriev I.V."/>
            <person name="Hibbett D.S."/>
            <person name="Martin F."/>
        </authorList>
    </citation>
    <scope>NUCLEOTIDE SEQUENCE [LARGE SCALE GENOMIC DNA]</scope>
    <source>
        <strain evidence="8">ATCC 200175</strain>
    </source>
</reference>
<keyword evidence="4" id="KW-0285">Flavoprotein</keyword>
<organism evidence="7 8">
    <name type="scientific">Paxillus involutus ATCC 200175</name>
    <dbReference type="NCBI Taxonomy" id="664439"/>
    <lineage>
        <taxon>Eukaryota</taxon>
        <taxon>Fungi</taxon>
        <taxon>Dikarya</taxon>
        <taxon>Basidiomycota</taxon>
        <taxon>Agaricomycotina</taxon>
        <taxon>Agaricomycetes</taxon>
        <taxon>Agaricomycetidae</taxon>
        <taxon>Boletales</taxon>
        <taxon>Paxilineae</taxon>
        <taxon>Paxillaceae</taxon>
        <taxon>Paxillus</taxon>
    </lineage>
</organism>
<feature type="binding site" evidence="3">
    <location>
        <begin position="95"/>
        <end position="98"/>
    </location>
    <ligand>
        <name>FAD</name>
        <dbReference type="ChEBI" id="CHEBI:57692"/>
    </ligand>
</feature>
<dbReference type="SUPFAM" id="SSF51905">
    <property type="entry name" value="FAD/NAD(P)-binding domain"/>
    <property type="match status" value="1"/>
</dbReference>
<name>A0A0C9TLK6_PAXIN</name>
<evidence type="ECO:0000313" key="8">
    <source>
        <dbReference type="Proteomes" id="UP000053647"/>
    </source>
</evidence>
<feature type="domain" description="Glucose-methanol-choline oxidoreductase N-terminal" evidence="5">
    <location>
        <begin position="85"/>
        <end position="108"/>
    </location>
</feature>
<dbReference type="Pfam" id="PF00732">
    <property type="entry name" value="GMC_oxred_N"/>
    <property type="match status" value="1"/>
</dbReference>
<dbReference type="OrthoDB" id="269227at2759"/>
<dbReference type="PANTHER" id="PTHR11552">
    <property type="entry name" value="GLUCOSE-METHANOL-CHOLINE GMC OXIDOREDUCTASE"/>
    <property type="match status" value="1"/>
</dbReference>
<dbReference type="InterPro" id="IPR012132">
    <property type="entry name" value="GMC_OxRdtase"/>
</dbReference>
<keyword evidence="3 4" id="KW-0274">FAD</keyword>
<evidence type="ECO:0000256" key="3">
    <source>
        <dbReference type="PIRSR" id="PIRSR000137-2"/>
    </source>
</evidence>
<dbReference type="PROSITE" id="PS00623">
    <property type="entry name" value="GMC_OXRED_1"/>
    <property type="match status" value="1"/>
</dbReference>
<dbReference type="HOGENOM" id="CLU_002865_5_1_1"/>
<dbReference type="GO" id="GO:0050660">
    <property type="term" value="F:flavin adenine dinucleotide binding"/>
    <property type="evidence" value="ECO:0007669"/>
    <property type="project" value="InterPro"/>
</dbReference>